<dbReference type="GO" id="GO:0017000">
    <property type="term" value="P:antibiotic biosynthetic process"/>
    <property type="evidence" value="ECO:0007669"/>
    <property type="project" value="UniProtKB-KW"/>
</dbReference>
<protein>
    <recommendedName>
        <fullName evidence="4">TauD/TfdA-like domain-containing protein</fullName>
    </recommendedName>
</protein>
<accession>A0A1W6Z856</accession>
<dbReference type="PANTHER" id="PTHR10696:SF56">
    <property type="entry name" value="TAUD_TFDA-LIKE DOMAIN-CONTAINING PROTEIN"/>
    <property type="match status" value="1"/>
</dbReference>
<evidence type="ECO:0000256" key="1">
    <source>
        <dbReference type="ARBA" id="ARBA00001954"/>
    </source>
</evidence>
<dbReference type="Pfam" id="PF02668">
    <property type="entry name" value="TauD"/>
    <property type="match status" value="1"/>
</dbReference>
<evidence type="ECO:0000256" key="2">
    <source>
        <dbReference type="ARBA" id="ARBA00023002"/>
    </source>
</evidence>
<dbReference type="SUPFAM" id="SSF51197">
    <property type="entry name" value="Clavaminate synthase-like"/>
    <property type="match status" value="1"/>
</dbReference>
<reference evidence="5 6" key="1">
    <citation type="submission" date="2017-05" db="EMBL/GenBank/DDBJ databases">
        <title>Complete and WGS of Bordetella genogroups.</title>
        <authorList>
            <person name="Spilker T."/>
            <person name="LiPuma J."/>
        </authorList>
    </citation>
    <scope>NUCLEOTIDE SEQUENCE [LARGE SCALE GENOMIC DNA]</scope>
    <source>
        <strain evidence="5 6">AU7206</strain>
    </source>
</reference>
<evidence type="ECO:0000259" key="4">
    <source>
        <dbReference type="Pfam" id="PF02668"/>
    </source>
</evidence>
<evidence type="ECO:0000313" key="5">
    <source>
        <dbReference type="EMBL" id="ARP93507.1"/>
    </source>
</evidence>
<feature type="domain" description="TauD/TfdA-like" evidence="4">
    <location>
        <begin position="78"/>
        <end position="328"/>
    </location>
</feature>
<dbReference type="EMBL" id="CP021111">
    <property type="protein sequence ID" value="ARP93507.1"/>
    <property type="molecule type" value="Genomic_DNA"/>
</dbReference>
<dbReference type="InterPro" id="IPR042098">
    <property type="entry name" value="TauD-like_sf"/>
</dbReference>
<dbReference type="AlphaFoldDB" id="A0A1W6Z856"/>
<keyword evidence="2" id="KW-0560">Oxidoreductase</keyword>
<keyword evidence="6" id="KW-1185">Reference proteome</keyword>
<gene>
    <name evidence="5" type="ORF">CAL15_03405</name>
</gene>
<evidence type="ECO:0000256" key="3">
    <source>
        <dbReference type="ARBA" id="ARBA00023194"/>
    </source>
</evidence>
<dbReference type="STRING" id="463040.CAL15_03405"/>
<dbReference type="KEGG" id="bgm:CAL15_03405"/>
<organism evidence="5 6">
    <name type="scientific">Bordetella genomosp. 13</name>
    <dbReference type="NCBI Taxonomy" id="463040"/>
    <lineage>
        <taxon>Bacteria</taxon>
        <taxon>Pseudomonadati</taxon>
        <taxon>Pseudomonadota</taxon>
        <taxon>Betaproteobacteria</taxon>
        <taxon>Burkholderiales</taxon>
        <taxon>Alcaligenaceae</taxon>
        <taxon>Bordetella</taxon>
    </lineage>
</organism>
<dbReference type="OrthoDB" id="753054at2"/>
<dbReference type="InterPro" id="IPR050411">
    <property type="entry name" value="AlphaKG_dependent_hydroxylases"/>
</dbReference>
<name>A0A1W6Z856_9BORD</name>
<evidence type="ECO:0000313" key="6">
    <source>
        <dbReference type="Proteomes" id="UP000194161"/>
    </source>
</evidence>
<dbReference type="PANTHER" id="PTHR10696">
    <property type="entry name" value="GAMMA-BUTYROBETAINE HYDROXYLASE-RELATED"/>
    <property type="match status" value="1"/>
</dbReference>
<comment type="cofactor">
    <cofactor evidence="1">
        <name>Fe(2+)</name>
        <dbReference type="ChEBI" id="CHEBI:29033"/>
    </cofactor>
</comment>
<proteinExistence type="predicted"/>
<dbReference type="InterPro" id="IPR003819">
    <property type="entry name" value="TauD/TfdA-like"/>
</dbReference>
<dbReference type="RefSeq" id="WP_086077292.1">
    <property type="nucleotide sequence ID" value="NZ_CP021111.1"/>
</dbReference>
<dbReference type="Proteomes" id="UP000194161">
    <property type="component" value="Chromosome"/>
</dbReference>
<keyword evidence="3" id="KW-0045">Antibiotic biosynthesis</keyword>
<dbReference type="GO" id="GO:0016706">
    <property type="term" value="F:2-oxoglutarate-dependent dioxygenase activity"/>
    <property type="evidence" value="ECO:0007669"/>
    <property type="project" value="UniProtKB-ARBA"/>
</dbReference>
<sequence length="339" mass="37482">MPPSQPHSTATVTNAAAPMLRQPVSGPRAWTRATLREQDYLIGLPDACQEELLQALAALRQAPVALTQLDADAHALPQCRALMAQVKAVLDEGVMFAVLDRLDLQRMSADDARAAYWLLCSLMSQPVAQRYNGEMIFEVLDRKVPVVPGSGVRPTVSNVDMTFHSDSSYHTPQPDYIALLCLGTPASGGVSRVASLYTAHNAMLAQHPDKLERLYQPFWYDRYREHAEGECGIVQYPMLSFDGARLNSRVALPEIAAGYVLKGESIDAEGHAAIDALKGVFAQNEISTEFSMQRGQIQFVNNRQALHSRTDFVDSPDGQHRRHLVRLWLRNEGGRGFMG</sequence>
<dbReference type="Gene3D" id="3.60.130.10">
    <property type="entry name" value="Clavaminate synthase-like"/>
    <property type="match status" value="1"/>
</dbReference>